<dbReference type="VEuPathDB" id="TriTrypDB:LDHU3_04.0300"/>
<evidence type="ECO:0000313" key="3">
    <source>
        <dbReference type="EMBL" id="CBZ31362.1"/>
    </source>
</evidence>
<evidence type="ECO:0000313" key="5">
    <source>
        <dbReference type="Proteomes" id="UP000008980"/>
    </source>
</evidence>
<dbReference type="InterPro" id="IPR011993">
    <property type="entry name" value="PH-like_dom_sf"/>
</dbReference>
<dbReference type="Proteomes" id="UP000008980">
    <property type="component" value="Chromosome 4"/>
</dbReference>
<dbReference type="VEuPathDB" id="TriTrypDB:LdBPK_040230.1"/>
<dbReference type="RefSeq" id="XP_003858086.1">
    <property type="nucleotide sequence ID" value="XM_003858038.1"/>
</dbReference>
<dbReference type="EMBL" id="RHLC01000037">
    <property type="protein sequence ID" value="TPP51445.1"/>
    <property type="molecule type" value="Genomic_DNA"/>
</dbReference>
<accession>E9B7Y9</accession>
<dbReference type="OrthoDB" id="278639at2759"/>
<evidence type="ECO:0000313" key="4">
    <source>
        <dbReference type="EMBL" id="TPP51445.1"/>
    </source>
</evidence>
<evidence type="ECO:0000313" key="6">
    <source>
        <dbReference type="Proteomes" id="UP000274082"/>
    </source>
</evidence>
<name>A0A3S5H589_LEIDO</name>
<dbReference type="Gene3D" id="2.30.29.30">
    <property type="entry name" value="Pleckstrin-homology domain (PH domain)/Phosphotyrosine-binding domain (PTB)"/>
    <property type="match status" value="1"/>
</dbReference>
<reference evidence="7" key="6">
    <citation type="submission" date="2019-02" db="EMBL/GenBank/DDBJ databases">
        <title>FDA dAtabase for Regulatory Grade micrObial Sequences (FDA-ARGOS): Supporting development and validation of Infectious Disease Dx tests.</title>
        <authorList>
            <person name="Duncan R."/>
            <person name="Fisher C."/>
            <person name="Tallon L."/>
            <person name="Sadzewicz L."/>
            <person name="Sengamalay N."/>
            <person name="Ott S."/>
            <person name="Godinez A."/>
            <person name="Nagaraj S."/>
            <person name="Vavikolanu K."/>
            <person name="Nadendla S."/>
            <person name="Aluvathingal J."/>
            <person name="Sichtig H."/>
        </authorList>
    </citation>
    <scope>NUCLEOTIDE SEQUENCE [LARGE SCALE GENOMIC DNA]</scope>
    <source>
        <strain evidence="7">FDAARGOS_361</strain>
    </source>
</reference>
<reference evidence="5" key="3">
    <citation type="submission" date="2011-02" db="EMBL/GenBank/DDBJ databases">
        <title>Whole genome sequencing of Leishmania donovani clinical lines reveals dynamic variation related to drug resistance.</title>
        <authorList>
            <person name="Downing T."/>
            <person name="Imamura H."/>
            <person name="Sanders M."/>
            <person name="Decuypere S."/>
            <person name="Hertz-Fowler C."/>
            <person name="Clark T.G."/>
            <person name="Rijal S."/>
            <person name="Sundar S."/>
            <person name="Quail M.A."/>
            <person name="De Doncker S."/>
            <person name="Maes I."/>
            <person name="Vanaerschot M."/>
            <person name="Stark O."/>
            <person name="Schonian G."/>
            <person name="Dujardin J.C."/>
            <person name="Berriman M."/>
        </authorList>
    </citation>
    <scope>NUCLEOTIDE SEQUENCE [LARGE SCALE GENOMIC DNA]</scope>
    <source>
        <strain evidence="5">BPK282A1</strain>
    </source>
</reference>
<accession>A0A3S5H589</accession>
<sequence>MQQQPRPVVAQYAYIELLPLIYTGPAPPPAPACMDPTPDEQYRRGVAEKKEALKQKEARRQMSSSGSGMLASLKSAVSQAVMTVEKGAADVSTRTESQVRQLEYQYDCDRFNLHFHELAESGEVLLADYRCSAMHGGLQVKGHIQITRHYLCFFAETSSSIAKTTDAVMGVFAAARHPTNPNDEPRNRPVGVKQVIALASIVSIQPSVVLESIGGQAPFFMLLPAPTVRPTALQLYTQDSKLYQFMNFESLISRASGALNDVVKGTALDQAYNYLDHAWRDTVNLQSKDV</sequence>
<organism evidence="2 6">
    <name type="scientific">Leishmania donovani</name>
    <dbReference type="NCBI Taxonomy" id="5661"/>
    <lineage>
        <taxon>Eukaryota</taxon>
        <taxon>Discoba</taxon>
        <taxon>Euglenozoa</taxon>
        <taxon>Kinetoplastea</taxon>
        <taxon>Metakinetoplastina</taxon>
        <taxon>Trypanosomatida</taxon>
        <taxon>Trypanosomatidae</taxon>
        <taxon>Leishmaniinae</taxon>
        <taxon>Leishmania</taxon>
    </lineage>
</organism>
<proteinExistence type="predicted"/>
<reference evidence="2 6" key="4">
    <citation type="journal article" date="2018" name="Sci. Rep.">
        <title>A complete Leishmania donovani reference genome identifies novel genetic variations associated with virulence.</title>
        <authorList>
            <person name="Lypaczewski P."/>
            <person name="Hoshizaki J."/>
            <person name="Zhang W.-W."/>
            <person name="McCall L.-I."/>
            <person name="Torcivia-Rodriguez J."/>
            <person name="Simonyan V."/>
            <person name="Kaur A."/>
            <person name="Dewar K."/>
            <person name="Matlashewski G."/>
        </authorList>
    </citation>
    <scope>NUCLEOTIDE SEQUENCE [LARGE SCALE GENOMIC DNA]</scope>
    <source>
        <strain evidence="2 6">LdCL</strain>
    </source>
</reference>
<evidence type="ECO:0000313" key="2">
    <source>
        <dbReference type="EMBL" id="AYU75802.1"/>
    </source>
</evidence>
<reference evidence="3 5" key="1">
    <citation type="journal article" date="2011" name="Genome Res.">
        <title>Whole genome sequencing of multiple Leishmania donovani clinical isolates provides insights into population structure and mechanisms of drug resistance.</title>
        <authorList>
            <person name="Downing T."/>
            <person name="Imamura H."/>
            <person name="Decuypere S."/>
            <person name="Clark T.G."/>
            <person name="Coombs G.H."/>
            <person name="Cotton J.A."/>
            <person name="Hilley J.D."/>
            <person name="de Doncker S."/>
            <person name="Maes I."/>
            <person name="Mottram J.C."/>
            <person name="Quail M.A."/>
            <person name="Rijal S."/>
            <person name="Sanders M."/>
            <person name="Schonian G."/>
            <person name="Stark O."/>
            <person name="Sundar S."/>
            <person name="Vanaerschot M."/>
            <person name="Hertz-Fowler C."/>
            <person name="Dujardin J.C."/>
            <person name="Berriman M."/>
        </authorList>
    </citation>
    <scope>NUCLEOTIDE SEQUENCE [LARGE SCALE GENOMIC DNA]</scope>
    <source>
        <strain evidence="3 5">BPK282A1</strain>
    </source>
</reference>
<protein>
    <submittedName>
        <fullName evidence="2">GRAM domain containing protein, putative</fullName>
    </submittedName>
    <submittedName>
        <fullName evidence="4">GRAM domain family protein</fullName>
    </submittedName>
</protein>
<dbReference type="OMA" id="LTEIACI"/>
<dbReference type="EMBL" id="FR799591">
    <property type="protein sequence ID" value="CBZ31362.1"/>
    <property type="molecule type" value="Genomic_DNA"/>
</dbReference>
<dbReference type="GeneID" id="13390697"/>
<gene>
    <name evidence="4" type="ORF">CGC21_2565</name>
    <name evidence="3" type="ORF">LDBPK_040230</name>
    <name evidence="2" type="ORF">LdCL_040007800</name>
</gene>
<dbReference type="KEGG" id="ldo:LDBPK_040230"/>
<dbReference type="Proteomes" id="UP000274082">
    <property type="component" value="Chromosome 4"/>
</dbReference>
<dbReference type="VEuPathDB" id="TriTrypDB:LdCL_040007800"/>
<feature type="domain" description="GRAM" evidence="1">
    <location>
        <begin position="109"/>
        <end position="208"/>
    </location>
</feature>
<dbReference type="InterPro" id="IPR004182">
    <property type="entry name" value="GRAM"/>
</dbReference>
<dbReference type="Proteomes" id="UP000318447">
    <property type="component" value="Unassembled WGS sequence"/>
</dbReference>
<dbReference type="EMBL" id="CP029503">
    <property type="protein sequence ID" value="AYU75802.1"/>
    <property type="molecule type" value="Genomic_DNA"/>
</dbReference>
<dbReference type="SMART" id="SM00568">
    <property type="entry name" value="GRAM"/>
    <property type="match status" value="1"/>
</dbReference>
<evidence type="ECO:0000313" key="7">
    <source>
        <dbReference type="Proteomes" id="UP000318447"/>
    </source>
</evidence>
<evidence type="ECO:0000259" key="1">
    <source>
        <dbReference type="SMART" id="SM00568"/>
    </source>
</evidence>
<reference evidence="4" key="5">
    <citation type="submission" date="2019-02" db="EMBL/GenBank/DDBJ databases">
        <title>FDA dAtabase for Regulatory Grade micrObial Sequences (FDA-ARGOS): Supporting development and validation of Infectious Disease Dx tests.</title>
        <authorList>
            <person name="Duncan R."/>
            <person name="Fisher C."/>
            <person name="Tallon L.J."/>
            <person name="Sadzewicz L."/>
            <person name="Sengamalay N."/>
            <person name="Ott S."/>
            <person name="Godinez A."/>
            <person name="Nagaraj S."/>
            <person name="Nadendla S."/>
            <person name="Sichtig H."/>
        </authorList>
    </citation>
    <scope>NUCLEOTIDE SEQUENCE</scope>
    <source>
        <strain evidence="4">FDAARGOS_361</strain>
    </source>
</reference>
<reference evidence="3" key="2">
    <citation type="submission" date="2011-01" db="EMBL/GenBank/DDBJ databases">
        <authorList>
            <person name="Zhao B.P."/>
            <person name="Ren Z.A."/>
            <person name="Li C.D."/>
        </authorList>
    </citation>
    <scope>NUCLEOTIDE SEQUENCE</scope>
    <source>
        <strain evidence="3">BPK282A1</strain>
    </source>
</reference>
<keyword evidence="6" id="KW-1185">Reference proteome</keyword>
<dbReference type="AlphaFoldDB" id="A0A3S5H589"/>